<dbReference type="InterPro" id="IPR029063">
    <property type="entry name" value="SAM-dependent_MTases_sf"/>
</dbReference>
<comment type="subunit">
    <text evidence="6">Monomer.</text>
</comment>
<comment type="catalytic activity">
    <reaction evidence="6">
        <text>cytidine(2498) in 23S rRNA + S-adenosyl-L-methionine = 2'-O-methylcytidine(2498) in 23S rRNA + S-adenosyl-L-homocysteine + H(+)</text>
        <dbReference type="Rhea" id="RHEA:42788"/>
        <dbReference type="Rhea" id="RHEA-COMP:10244"/>
        <dbReference type="Rhea" id="RHEA-COMP:10245"/>
        <dbReference type="ChEBI" id="CHEBI:15378"/>
        <dbReference type="ChEBI" id="CHEBI:57856"/>
        <dbReference type="ChEBI" id="CHEBI:59789"/>
        <dbReference type="ChEBI" id="CHEBI:74495"/>
        <dbReference type="ChEBI" id="CHEBI:82748"/>
        <dbReference type="EC" id="2.1.1.186"/>
    </reaction>
</comment>
<feature type="domain" description="Ribosomal RNA large subunit methyltransferase M THUMP-like" evidence="11">
    <location>
        <begin position="84"/>
        <end position="164"/>
    </location>
</feature>
<evidence type="ECO:0000256" key="3">
    <source>
        <dbReference type="ARBA" id="ARBA00022603"/>
    </source>
</evidence>
<dbReference type="InterPro" id="IPR002877">
    <property type="entry name" value="RNA_MeTrfase_FtsJ_dom"/>
</dbReference>
<name>A0A2X5NHF9_9GAMM</name>
<evidence type="ECO:0000256" key="4">
    <source>
        <dbReference type="ARBA" id="ARBA00022679"/>
    </source>
</evidence>
<proteinExistence type="inferred from homology"/>
<dbReference type="Pfam" id="PF01728">
    <property type="entry name" value="FtsJ"/>
    <property type="match status" value="1"/>
</dbReference>
<dbReference type="HAMAP" id="MF_01551">
    <property type="entry name" value="23SrRNA_methyltr_M"/>
    <property type="match status" value="1"/>
</dbReference>
<feature type="domain" description="Ribosomal RNA methyltransferase FtsJ" evidence="9">
    <location>
        <begin position="186"/>
        <end position="280"/>
    </location>
</feature>
<sequence>MNKVLLYCRSGFEKECAAEITARATALEVFGFARVKDNSGYVIFECYQYEDADKLIRQIPFASLIFARQMIVVGELLRDLPPDDRITPVCGMLTGAVEKGGELRVEVPDTNEAKELLKFCRKFTVPLRAALRQNGILLNYESAKRPVVHVFFIASGTCYVGYSYPENNSPLFMGIPRLKFPSDAPSRSTLKLEEAFHVFVPADEWDERLGSGMYAVDLGACPGGWTYQLVKRSMMVYAVDNGPMAPALMDTGQVIHCREDGFKFRPAKSNVTWLVCDMVEKPVRVAALMTEWLINGWCREAIFNLKLPMKKRYEEVTQNLQMIAESLQAGGSMHRSRRVTSTTIAKRSPSMFVVSGEPRQDVVTNANKLRYLPVAGR</sequence>
<dbReference type="GO" id="GO:0006364">
    <property type="term" value="P:rRNA processing"/>
    <property type="evidence" value="ECO:0007669"/>
    <property type="project" value="UniProtKB-UniRule"/>
</dbReference>
<keyword evidence="2 6" id="KW-0698">rRNA processing</keyword>
<dbReference type="GO" id="GO:0008757">
    <property type="term" value="F:S-adenosylmethionine-dependent methyltransferase activity"/>
    <property type="evidence" value="ECO:0007669"/>
    <property type="project" value="UniProtKB-UniRule"/>
</dbReference>
<evidence type="ECO:0000313" key="12">
    <source>
        <dbReference type="EMBL" id="SQK72711.1"/>
    </source>
</evidence>
<evidence type="ECO:0000259" key="10">
    <source>
        <dbReference type="Pfam" id="PF18125"/>
    </source>
</evidence>
<evidence type="ECO:0000256" key="8">
    <source>
        <dbReference type="PIRSR" id="PIRSR028774-2"/>
    </source>
</evidence>
<evidence type="ECO:0000256" key="5">
    <source>
        <dbReference type="ARBA" id="ARBA00022691"/>
    </source>
</evidence>
<evidence type="ECO:0000256" key="1">
    <source>
        <dbReference type="ARBA" id="ARBA00022490"/>
    </source>
</evidence>
<evidence type="ECO:0000313" key="13">
    <source>
        <dbReference type="Proteomes" id="UP000248758"/>
    </source>
</evidence>
<keyword evidence="3 6" id="KW-0489">Methyltransferase</keyword>
<feature type="binding site" evidence="6 8">
    <location>
        <begin position="221"/>
        <end position="224"/>
    </location>
    <ligand>
        <name>S-adenosyl-L-methionine</name>
        <dbReference type="ChEBI" id="CHEBI:59789"/>
    </ligand>
</feature>
<gene>
    <name evidence="6 12" type="primary">rlmM</name>
    <name evidence="12" type="ORF">NCTC11468_00875</name>
</gene>
<dbReference type="SUPFAM" id="SSF53335">
    <property type="entry name" value="S-adenosyl-L-methionine-dependent methyltransferases"/>
    <property type="match status" value="1"/>
</dbReference>
<dbReference type="GO" id="GO:0032259">
    <property type="term" value="P:methylation"/>
    <property type="evidence" value="ECO:0007669"/>
    <property type="project" value="UniProtKB-KW"/>
</dbReference>
<dbReference type="Pfam" id="PF18125">
    <property type="entry name" value="RlmM_FDX"/>
    <property type="match status" value="1"/>
</dbReference>
<dbReference type="KEGG" id="tpty:NCTC11468_00875"/>
<dbReference type="InterPro" id="IPR048646">
    <property type="entry name" value="RlmM_THUMP-like"/>
</dbReference>
<dbReference type="PANTHER" id="PTHR37524">
    <property type="entry name" value="RIBOSOMAL RNA LARGE SUBUNIT METHYLTRANSFERASE M"/>
    <property type="match status" value="1"/>
</dbReference>
<dbReference type="Gene3D" id="3.30.2300.20">
    <property type="match status" value="1"/>
</dbReference>
<evidence type="ECO:0000256" key="7">
    <source>
        <dbReference type="PIRSR" id="PIRSR028774-1"/>
    </source>
</evidence>
<dbReference type="Proteomes" id="UP000248758">
    <property type="component" value="Chromosome 1"/>
</dbReference>
<dbReference type="Gene3D" id="3.40.50.150">
    <property type="entry name" value="Vaccinia Virus protein VP39"/>
    <property type="match status" value="1"/>
</dbReference>
<keyword evidence="1 6" id="KW-0963">Cytoplasm</keyword>
<evidence type="ECO:0000256" key="6">
    <source>
        <dbReference type="HAMAP-Rule" id="MF_01551"/>
    </source>
</evidence>
<dbReference type="GO" id="GO:0005737">
    <property type="term" value="C:cytoplasm"/>
    <property type="evidence" value="ECO:0007669"/>
    <property type="project" value="UniProtKB-SubCell"/>
</dbReference>
<comment type="function">
    <text evidence="6">Catalyzes the 2'-O-methylation at nucleotide C2498 in 23S rRNA.</text>
</comment>
<dbReference type="InterPro" id="IPR040739">
    <property type="entry name" value="RlmM_FDX"/>
</dbReference>
<dbReference type="NCBIfam" id="NF008734">
    <property type="entry name" value="PRK11760.1"/>
    <property type="match status" value="1"/>
</dbReference>
<dbReference type="EC" id="2.1.1.186" evidence="6"/>
<dbReference type="Pfam" id="PF21239">
    <property type="entry name" value="RLMM_N"/>
    <property type="match status" value="1"/>
</dbReference>
<organism evidence="12 13">
    <name type="scientific">Tatumella ptyseos</name>
    <dbReference type="NCBI Taxonomy" id="82987"/>
    <lineage>
        <taxon>Bacteria</taxon>
        <taxon>Pseudomonadati</taxon>
        <taxon>Pseudomonadota</taxon>
        <taxon>Gammaproteobacteria</taxon>
        <taxon>Enterobacterales</taxon>
        <taxon>Erwiniaceae</taxon>
        <taxon>Tatumella</taxon>
    </lineage>
</organism>
<keyword evidence="4 6" id="KW-0808">Transferase</keyword>
<dbReference type="EMBL" id="LS483499">
    <property type="protein sequence ID" value="SQK72711.1"/>
    <property type="molecule type" value="Genomic_DNA"/>
</dbReference>
<feature type="domain" description="RlmM ferredoxin-like" evidence="10">
    <location>
        <begin position="1"/>
        <end position="71"/>
    </location>
</feature>
<dbReference type="PANTHER" id="PTHR37524:SF2">
    <property type="entry name" value="RIBOSOMAL RNA METHYLTRANSFERASE FTSJ DOMAIN-CONTAINING PROTEIN"/>
    <property type="match status" value="1"/>
</dbReference>
<evidence type="ECO:0000259" key="9">
    <source>
        <dbReference type="Pfam" id="PF01728"/>
    </source>
</evidence>
<keyword evidence="5 6" id="KW-0949">S-adenosyl-L-methionine</keyword>
<protein>
    <recommendedName>
        <fullName evidence="6">Ribosomal RNA large subunit methyltransferase M</fullName>
        <ecNumber evidence="6">2.1.1.186</ecNumber>
    </recommendedName>
    <alternativeName>
        <fullName evidence="6">23S rRNA (cytidine2498-2'-O)-methyltransferase</fullName>
    </alternativeName>
    <alternativeName>
        <fullName evidence="6">23S rRNA 2'-O-ribose methyltransferase RlmM</fullName>
    </alternativeName>
</protein>
<dbReference type="InterPro" id="IPR011224">
    <property type="entry name" value="rRNA_MeTrfase_M"/>
</dbReference>
<accession>A0A2X5NHF9</accession>
<dbReference type="AlphaFoldDB" id="A0A2X5NHF9"/>
<comment type="subcellular location">
    <subcellularLocation>
        <location evidence="6">Cytoplasm</location>
    </subcellularLocation>
</comment>
<feature type="binding site" evidence="6 8">
    <location>
        <position position="260"/>
    </location>
    <ligand>
        <name>S-adenosyl-L-methionine</name>
        <dbReference type="ChEBI" id="CHEBI:59789"/>
    </ligand>
</feature>
<dbReference type="Gene3D" id="3.30.70.2810">
    <property type="match status" value="1"/>
</dbReference>
<feature type="binding site" evidence="6 8">
    <location>
        <position position="277"/>
    </location>
    <ligand>
        <name>S-adenosyl-L-methionine</name>
        <dbReference type="ChEBI" id="CHEBI:59789"/>
    </ligand>
</feature>
<dbReference type="PIRSF" id="PIRSF028774">
    <property type="entry name" value="UCP028774"/>
    <property type="match status" value="1"/>
</dbReference>
<evidence type="ECO:0000256" key="2">
    <source>
        <dbReference type="ARBA" id="ARBA00022552"/>
    </source>
</evidence>
<feature type="binding site" evidence="6 8">
    <location>
        <position position="240"/>
    </location>
    <ligand>
        <name>S-adenosyl-L-methionine</name>
        <dbReference type="ChEBI" id="CHEBI:59789"/>
    </ligand>
</feature>
<feature type="binding site" evidence="6 8">
    <location>
        <position position="188"/>
    </location>
    <ligand>
        <name>S-adenosyl-L-methionine</name>
        <dbReference type="ChEBI" id="CHEBI:59789"/>
    </ligand>
</feature>
<reference evidence="12 13" key="1">
    <citation type="submission" date="2018-06" db="EMBL/GenBank/DDBJ databases">
        <authorList>
            <consortium name="Pathogen Informatics"/>
            <person name="Doyle S."/>
        </authorList>
    </citation>
    <scope>NUCLEOTIDE SEQUENCE [LARGE SCALE GENOMIC DNA]</scope>
    <source>
        <strain evidence="12 13">NCTC11468</strain>
    </source>
</reference>
<feature type="active site" description="Proton acceptor" evidence="6 7">
    <location>
        <position position="306"/>
    </location>
</feature>
<comment type="similarity">
    <text evidence="6">Belongs to the class I-like SAM-binding methyltransferase superfamily. RNA methyltransferase RlmE family. RlmM subfamily.</text>
</comment>
<evidence type="ECO:0000259" key="11">
    <source>
        <dbReference type="Pfam" id="PF21239"/>
    </source>
</evidence>